<dbReference type="GO" id="GO:0006281">
    <property type="term" value="P:DNA repair"/>
    <property type="evidence" value="ECO:0007669"/>
    <property type="project" value="UniProtKB-KW"/>
</dbReference>
<dbReference type="CDD" id="cd16656">
    <property type="entry name" value="RING-Ubox_PRP19"/>
    <property type="match status" value="1"/>
</dbReference>
<evidence type="ECO:0000256" key="6">
    <source>
        <dbReference type="ARBA" id="ARBA00022679"/>
    </source>
</evidence>
<dbReference type="InterPro" id="IPR013083">
    <property type="entry name" value="Znf_RING/FYVE/PHD"/>
</dbReference>
<keyword evidence="13 14" id="KW-0539">Nucleus</keyword>
<dbReference type="FunFam" id="3.30.40.10:FF:000027">
    <property type="entry name" value="Pre-mRNA-processing factor 19, putative"/>
    <property type="match status" value="1"/>
</dbReference>
<dbReference type="RefSeq" id="XP_020064514.1">
    <property type="nucleotide sequence ID" value="XM_020210907.1"/>
</dbReference>
<organism evidence="16 17">
    <name type="scientific">Suhomyces tanzawaensis NRRL Y-17324</name>
    <dbReference type="NCBI Taxonomy" id="984487"/>
    <lineage>
        <taxon>Eukaryota</taxon>
        <taxon>Fungi</taxon>
        <taxon>Dikarya</taxon>
        <taxon>Ascomycota</taxon>
        <taxon>Saccharomycotina</taxon>
        <taxon>Pichiomycetes</taxon>
        <taxon>Debaryomycetaceae</taxon>
        <taxon>Suhomyces</taxon>
    </lineage>
</organism>
<dbReference type="GO" id="GO:0000398">
    <property type="term" value="P:mRNA splicing, via spliceosome"/>
    <property type="evidence" value="ECO:0007669"/>
    <property type="project" value="InterPro"/>
</dbReference>
<evidence type="ECO:0000313" key="17">
    <source>
        <dbReference type="Proteomes" id="UP000094285"/>
    </source>
</evidence>
<evidence type="ECO:0000256" key="10">
    <source>
        <dbReference type="ARBA" id="ARBA00022786"/>
    </source>
</evidence>
<dbReference type="InterPro" id="IPR036322">
    <property type="entry name" value="WD40_repeat_dom_sf"/>
</dbReference>
<dbReference type="PANTHER" id="PTHR43995">
    <property type="entry name" value="PRE-MRNA-PROCESSING FACTOR 19"/>
    <property type="match status" value="1"/>
</dbReference>
<gene>
    <name evidence="16" type="ORF">CANTADRAFT_6522</name>
</gene>
<protein>
    <recommendedName>
        <fullName evidence="14">Pre-mRNA-processing factor 19</fullName>
        <ecNumber evidence="14">2.3.2.27</ecNumber>
    </recommendedName>
</protein>
<dbReference type="InterPro" id="IPR038959">
    <property type="entry name" value="Prp19"/>
</dbReference>
<evidence type="ECO:0000256" key="12">
    <source>
        <dbReference type="ARBA" id="ARBA00023204"/>
    </source>
</evidence>
<dbReference type="OrthoDB" id="687049at2759"/>
<reference evidence="17" key="1">
    <citation type="submission" date="2016-05" db="EMBL/GenBank/DDBJ databases">
        <title>Comparative genomics of biotechnologically important yeasts.</title>
        <authorList>
            <consortium name="DOE Joint Genome Institute"/>
            <person name="Riley R."/>
            <person name="Haridas S."/>
            <person name="Wolfe K.H."/>
            <person name="Lopes M.R."/>
            <person name="Hittinger C.T."/>
            <person name="Goker M."/>
            <person name="Salamov A."/>
            <person name="Wisecaver J."/>
            <person name="Long T.M."/>
            <person name="Aerts A.L."/>
            <person name="Barry K."/>
            <person name="Choi C."/>
            <person name="Clum A."/>
            <person name="Coughlan A.Y."/>
            <person name="Deshpande S."/>
            <person name="Douglass A.P."/>
            <person name="Hanson S.J."/>
            <person name="Klenk H.-P."/>
            <person name="Labutti K."/>
            <person name="Lapidus A."/>
            <person name="Lindquist E."/>
            <person name="Lipzen A."/>
            <person name="Meier-Kolthoff J.P."/>
            <person name="Ohm R.A."/>
            <person name="Otillar R.P."/>
            <person name="Pangilinan J."/>
            <person name="Peng Y."/>
            <person name="Rokas A."/>
            <person name="Rosa C.A."/>
            <person name="Scheuner C."/>
            <person name="Sibirny A.A."/>
            <person name="Slot J.C."/>
            <person name="Stielow J.B."/>
            <person name="Sun H."/>
            <person name="Kurtzman C.P."/>
            <person name="Blackwell M."/>
            <person name="Grigoriev I.V."/>
            <person name="Jeffries T.W."/>
        </authorList>
    </citation>
    <scope>NUCLEOTIDE SEQUENCE [LARGE SCALE GENOMIC DNA]</scope>
    <source>
        <strain evidence="17">NRRL Y-17324</strain>
    </source>
</reference>
<evidence type="ECO:0000259" key="15">
    <source>
        <dbReference type="PROSITE" id="PS51698"/>
    </source>
</evidence>
<dbReference type="SUPFAM" id="SSF57850">
    <property type="entry name" value="RING/U-box"/>
    <property type="match status" value="1"/>
</dbReference>
<dbReference type="GO" id="GO:0005737">
    <property type="term" value="C:cytoplasm"/>
    <property type="evidence" value="ECO:0007669"/>
    <property type="project" value="TreeGrafter"/>
</dbReference>
<dbReference type="InterPro" id="IPR003613">
    <property type="entry name" value="Ubox_domain"/>
</dbReference>
<evidence type="ECO:0000256" key="14">
    <source>
        <dbReference type="RuleBase" id="RU367101"/>
    </source>
</evidence>
<dbReference type="SMART" id="SM00504">
    <property type="entry name" value="Ubox"/>
    <property type="match status" value="1"/>
</dbReference>
<evidence type="ECO:0000256" key="9">
    <source>
        <dbReference type="ARBA" id="ARBA00022763"/>
    </source>
</evidence>
<keyword evidence="7 14" id="KW-0747">Spliceosome</keyword>
<keyword evidence="8" id="KW-0677">Repeat</keyword>
<comment type="function">
    <text evidence="14">Ubiquitin-protein ligase which is mainly involved pre-mRNA splicing and DNA repair. Required for pre-mRNA splicing as component of the spliceosome.</text>
</comment>
<sequence length="481" mass="52494">MLCAISGEPVVEAVVSPKSGSVFEKKHIINYLSTTPTDPINNEPLTVEELVAIKSTTPSFVPPVTATSIPSLLATFQNEWDALALEVFTLRKQLHKAREELLSALYHQDAAVRVAANAIRERDEAREALQQLASSIGEGNFENDSVNGLSGTIPVEEINQAREELYQLHRSIKPAYTVKADAELSISVKKVVGKPFETATATFFDSSAKQYLVGGETGVQVYDLRLELELVLVELKEPATAVNNGPLGPLIATKNKVLMGDQEWPNSLEEPITSIIVHPSLRHLYILVSAHKWSINSTTDSSPVLFTAPPVEYTLTSGDIHVDGALVAFGTDTKQVHIHNTTDGQLVSTVETTYSEVTRIKFALNGYWLLVGSRQGDASALEIVDLRKNVIVHSIPLEGLVDFDIDPSSSVIVSYDFNGIAVHRYVKKGKKWLDSVSSLEVEGVIGLDSLTSHGDPEYQESRISVGVVKADSEVVEYEILP</sequence>
<comment type="catalytic activity">
    <reaction evidence="14">
        <text>S-ubiquitinyl-[E2 ubiquitin-conjugating enzyme]-L-cysteine + [acceptor protein]-L-lysine = [E2 ubiquitin-conjugating enzyme]-L-cysteine + N(6)-ubiquitinyl-[acceptor protein]-L-lysine.</text>
        <dbReference type="EC" id="2.3.2.27"/>
    </reaction>
</comment>
<keyword evidence="4" id="KW-0853">WD repeat</keyword>
<comment type="similarity">
    <text evidence="3 14">Belongs to the WD repeat PRP19 family.</text>
</comment>
<dbReference type="InterPro" id="IPR015943">
    <property type="entry name" value="WD40/YVTN_repeat-like_dom_sf"/>
</dbReference>
<evidence type="ECO:0000313" key="16">
    <source>
        <dbReference type="EMBL" id="ODV79392.1"/>
    </source>
</evidence>
<accession>A0A1E4SIY6</accession>
<dbReference type="GO" id="GO:0071006">
    <property type="term" value="C:U2-type catalytic step 1 spliceosome"/>
    <property type="evidence" value="ECO:0007669"/>
    <property type="project" value="TreeGrafter"/>
</dbReference>
<dbReference type="EMBL" id="KV453912">
    <property type="protein sequence ID" value="ODV79392.1"/>
    <property type="molecule type" value="Genomic_DNA"/>
</dbReference>
<keyword evidence="5 14" id="KW-0507">mRNA processing</keyword>
<evidence type="ECO:0000256" key="4">
    <source>
        <dbReference type="ARBA" id="ARBA00022574"/>
    </source>
</evidence>
<dbReference type="GeneID" id="30985043"/>
<dbReference type="GO" id="GO:0061630">
    <property type="term" value="F:ubiquitin protein ligase activity"/>
    <property type="evidence" value="ECO:0007669"/>
    <property type="project" value="UniProtKB-UniRule"/>
</dbReference>
<dbReference type="Pfam" id="PF08606">
    <property type="entry name" value="Prp19"/>
    <property type="match status" value="1"/>
</dbReference>
<dbReference type="InterPro" id="IPR055340">
    <property type="entry name" value="RING-Ubox_PRP19"/>
</dbReference>
<evidence type="ECO:0000256" key="3">
    <source>
        <dbReference type="ARBA" id="ARBA00006388"/>
    </source>
</evidence>
<dbReference type="Proteomes" id="UP000094285">
    <property type="component" value="Unassembled WGS sequence"/>
</dbReference>
<dbReference type="Gene3D" id="3.30.40.10">
    <property type="entry name" value="Zinc/RING finger domain, C3HC4 (zinc finger)"/>
    <property type="match status" value="1"/>
</dbReference>
<evidence type="ECO:0000256" key="2">
    <source>
        <dbReference type="ARBA" id="ARBA00004906"/>
    </source>
</evidence>
<feature type="domain" description="U-box" evidence="15">
    <location>
        <begin position="1"/>
        <end position="71"/>
    </location>
</feature>
<keyword evidence="17" id="KW-1185">Reference proteome</keyword>
<comment type="pathway">
    <text evidence="2 14">Protein modification; protein ubiquitination.</text>
</comment>
<dbReference type="GO" id="GO:0070534">
    <property type="term" value="P:protein K63-linked ubiquitination"/>
    <property type="evidence" value="ECO:0007669"/>
    <property type="project" value="UniProtKB-UniRule"/>
</dbReference>
<dbReference type="SUPFAM" id="SSF50978">
    <property type="entry name" value="WD40 repeat-like"/>
    <property type="match status" value="1"/>
</dbReference>
<keyword evidence="12 14" id="KW-0234">DNA repair</keyword>
<dbReference type="STRING" id="984487.A0A1E4SIY6"/>
<dbReference type="UniPathway" id="UPA00143"/>
<dbReference type="PROSITE" id="PS51698">
    <property type="entry name" value="U_BOX"/>
    <property type="match status" value="1"/>
</dbReference>
<evidence type="ECO:0000256" key="1">
    <source>
        <dbReference type="ARBA" id="ARBA00004123"/>
    </source>
</evidence>
<keyword evidence="9 14" id="KW-0227">DNA damage</keyword>
<dbReference type="PANTHER" id="PTHR43995:SF1">
    <property type="entry name" value="PRE-MRNA-PROCESSING FACTOR 19"/>
    <property type="match status" value="1"/>
</dbReference>
<evidence type="ECO:0000256" key="11">
    <source>
        <dbReference type="ARBA" id="ARBA00023187"/>
    </source>
</evidence>
<name>A0A1E4SIY6_9ASCO</name>
<evidence type="ECO:0000256" key="8">
    <source>
        <dbReference type="ARBA" id="ARBA00022737"/>
    </source>
</evidence>
<dbReference type="AlphaFoldDB" id="A0A1E4SIY6"/>
<evidence type="ECO:0000256" key="7">
    <source>
        <dbReference type="ARBA" id="ARBA00022728"/>
    </source>
</evidence>
<comment type="subunit">
    <text evidence="14">Homotetramer.</text>
</comment>
<dbReference type="GO" id="GO:0000974">
    <property type="term" value="C:Prp19 complex"/>
    <property type="evidence" value="ECO:0007669"/>
    <property type="project" value="UniProtKB-UniRule"/>
</dbReference>
<comment type="subcellular location">
    <subcellularLocation>
        <location evidence="1 14">Nucleus</location>
    </subcellularLocation>
</comment>
<evidence type="ECO:0000256" key="5">
    <source>
        <dbReference type="ARBA" id="ARBA00022664"/>
    </source>
</evidence>
<dbReference type="EC" id="2.3.2.27" evidence="14"/>
<evidence type="ECO:0000256" key="13">
    <source>
        <dbReference type="ARBA" id="ARBA00023242"/>
    </source>
</evidence>
<dbReference type="Gene3D" id="2.130.10.10">
    <property type="entry name" value="YVTN repeat-like/Quinoprotein amine dehydrogenase"/>
    <property type="match status" value="1"/>
</dbReference>
<keyword evidence="10 14" id="KW-0833">Ubl conjugation pathway</keyword>
<keyword evidence="6 14" id="KW-0808">Transferase</keyword>
<dbReference type="InterPro" id="IPR013915">
    <property type="entry name" value="Prp19_cc"/>
</dbReference>
<proteinExistence type="inferred from homology"/>
<keyword evidence="11 14" id="KW-0508">mRNA splicing</keyword>